<evidence type="ECO:0000256" key="4">
    <source>
        <dbReference type="ARBA" id="ARBA00022630"/>
    </source>
</evidence>
<keyword evidence="5 10" id="KW-0274">FAD</keyword>
<dbReference type="GO" id="GO:0009851">
    <property type="term" value="P:auxin biosynthetic process"/>
    <property type="evidence" value="ECO:0007669"/>
    <property type="project" value="UniProtKB-KW"/>
</dbReference>
<dbReference type="GO" id="GO:0103075">
    <property type="term" value="F:indole-3-pyruvate monooxygenase activity"/>
    <property type="evidence" value="ECO:0007669"/>
    <property type="project" value="UniProtKB-EC"/>
</dbReference>
<keyword evidence="12" id="KW-1185">Reference proteome</keyword>
<proteinExistence type="inferred from homology"/>
<dbReference type="SUPFAM" id="SSF51905">
    <property type="entry name" value="FAD/NAD(P)-binding domain"/>
    <property type="match status" value="2"/>
</dbReference>
<keyword evidence="4 10" id="KW-0285">Flavoprotein</keyword>
<comment type="similarity">
    <text evidence="3 10">Belongs to the FMO family.</text>
</comment>
<evidence type="ECO:0000256" key="1">
    <source>
        <dbReference type="ARBA" id="ARBA00001974"/>
    </source>
</evidence>
<evidence type="ECO:0000256" key="2">
    <source>
        <dbReference type="ARBA" id="ARBA00004814"/>
    </source>
</evidence>
<name>A0AAE1RJ63_9SOLA</name>
<comment type="caution">
    <text evidence="11">The sequence shown here is derived from an EMBL/GenBank/DDBJ whole genome shotgun (WGS) entry which is preliminary data.</text>
</comment>
<accession>A0AAE1RJ63</accession>
<dbReference type="InterPro" id="IPR020946">
    <property type="entry name" value="Flavin_mOase-like"/>
</dbReference>
<protein>
    <recommendedName>
        <fullName evidence="10">Flavin-containing monooxygenase</fullName>
        <ecNumber evidence="10">1.-.-.-</ecNumber>
    </recommendedName>
</protein>
<dbReference type="PROSITE" id="PS51257">
    <property type="entry name" value="PROKAR_LIPOPROTEIN"/>
    <property type="match status" value="1"/>
</dbReference>
<dbReference type="InterPro" id="IPR050982">
    <property type="entry name" value="Auxin_biosynth/cation_transpt"/>
</dbReference>
<organism evidence="11 12">
    <name type="scientific">Anisodus tanguticus</name>
    <dbReference type="NCBI Taxonomy" id="243964"/>
    <lineage>
        <taxon>Eukaryota</taxon>
        <taxon>Viridiplantae</taxon>
        <taxon>Streptophyta</taxon>
        <taxon>Embryophyta</taxon>
        <taxon>Tracheophyta</taxon>
        <taxon>Spermatophyta</taxon>
        <taxon>Magnoliopsida</taxon>
        <taxon>eudicotyledons</taxon>
        <taxon>Gunneridae</taxon>
        <taxon>Pentapetalae</taxon>
        <taxon>asterids</taxon>
        <taxon>lamiids</taxon>
        <taxon>Solanales</taxon>
        <taxon>Solanaceae</taxon>
        <taxon>Solanoideae</taxon>
        <taxon>Hyoscyameae</taxon>
        <taxon>Anisodus</taxon>
    </lineage>
</organism>
<comment type="catalytic activity">
    <reaction evidence="9">
        <text>indole-3-pyruvate + NADPH + O2 + H(+) = (indol-3-yl)acetate + CO2 + NADP(+) + H2O</text>
        <dbReference type="Rhea" id="RHEA:34331"/>
        <dbReference type="ChEBI" id="CHEBI:15377"/>
        <dbReference type="ChEBI" id="CHEBI:15378"/>
        <dbReference type="ChEBI" id="CHEBI:15379"/>
        <dbReference type="ChEBI" id="CHEBI:16526"/>
        <dbReference type="ChEBI" id="CHEBI:17640"/>
        <dbReference type="ChEBI" id="CHEBI:30854"/>
        <dbReference type="ChEBI" id="CHEBI:57783"/>
        <dbReference type="ChEBI" id="CHEBI:58349"/>
        <dbReference type="EC" id="1.14.13.168"/>
    </reaction>
</comment>
<dbReference type="PRINTS" id="PR00469">
    <property type="entry name" value="PNDRDTASEII"/>
</dbReference>
<dbReference type="AlphaFoldDB" id="A0AAE1RJ63"/>
<evidence type="ECO:0000256" key="5">
    <source>
        <dbReference type="ARBA" id="ARBA00022827"/>
    </source>
</evidence>
<dbReference type="EC" id="1.-.-.-" evidence="10"/>
<comment type="cofactor">
    <cofactor evidence="1 10">
        <name>FAD</name>
        <dbReference type="ChEBI" id="CHEBI:57692"/>
    </cofactor>
</comment>
<sequence length="385" mass="43017">MKHETTVLIVGAGPAGISTSACLNLKNIPNIVLERDDSFASLWKKRSYDRLKLHLASQFCELPYMSFPPNLPTFISKNDFLEYLETYVFHFNVNPLHQRDVESAIFDNADGKWHVKVMNVENNVVEYYAAKFLVVATGENSEGFVPKIEGLDGFGGKIMHSSEYANGKSFEEKDVLVVGCGNSGMEIAYDLSNWGARTSIVVRSPVSSLLVHVLTKEMVQVGMFLLKYIPCNIVDQMVMMLSKLTYGDLSVFGLKRPNKGPFYLKKITGKSPVIDVGTVDKIKQKQVKVLPSIKKIKGNYIKFIDGKRKRFDALIFATGYKSTVTKWLKDGVLFNENGMPKKRSPSHWKGEKGIYCVGFASAGLFGISSDAKNVVEDISRILMHV</sequence>
<evidence type="ECO:0000313" key="11">
    <source>
        <dbReference type="EMBL" id="KAK4352591.1"/>
    </source>
</evidence>
<dbReference type="InterPro" id="IPR000960">
    <property type="entry name" value="Flavin_mOase"/>
</dbReference>
<dbReference type="PANTHER" id="PTHR43539:SF9">
    <property type="entry name" value="INDOLE-3-PYRUVATE MONOOXYGENASE YUCCA11-RELATED"/>
    <property type="match status" value="1"/>
</dbReference>
<dbReference type="InterPro" id="IPR036188">
    <property type="entry name" value="FAD/NAD-bd_sf"/>
</dbReference>
<comment type="pathway">
    <text evidence="2">Plant hormone metabolism; auxin biosynthesis.</text>
</comment>
<evidence type="ECO:0000256" key="6">
    <source>
        <dbReference type="ARBA" id="ARBA00022857"/>
    </source>
</evidence>
<dbReference type="GO" id="GO:0004499">
    <property type="term" value="F:N,N-dimethylaniline monooxygenase activity"/>
    <property type="evidence" value="ECO:0007669"/>
    <property type="project" value="InterPro"/>
</dbReference>
<keyword evidence="10" id="KW-0503">Monooxygenase</keyword>
<reference evidence="11" key="1">
    <citation type="submission" date="2023-12" db="EMBL/GenBank/DDBJ databases">
        <title>Genome assembly of Anisodus tanguticus.</title>
        <authorList>
            <person name="Wang Y.-J."/>
        </authorList>
    </citation>
    <scope>NUCLEOTIDE SEQUENCE</scope>
    <source>
        <strain evidence="11">KB-2021</strain>
        <tissue evidence="11">Leaf</tissue>
    </source>
</reference>
<dbReference type="PRINTS" id="PR00368">
    <property type="entry name" value="FADPNR"/>
</dbReference>
<keyword evidence="7 10" id="KW-0560">Oxidoreductase</keyword>
<evidence type="ECO:0000256" key="9">
    <source>
        <dbReference type="ARBA" id="ARBA00047707"/>
    </source>
</evidence>
<dbReference type="PANTHER" id="PTHR43539">
    <property type="entry name" value="FLAVIN-BINDING MONOOXYGENASE-LIKE PROTEIN (AFU_ORTHOLOGUE AFUA_4G09220)"/>
    <property type="match status" value="1"/>
</dbReference>
<dbReference type="PIRSF" id="PIRSF000332">
    <property type="entry name" value="FMO"/>
    <property type="match status" value="1"/>
</dbReference>
<evidence type="ECO:0000256" key="10">
    <source>
        <dbReference type="RuleBase" id="RU361177"/>
    </source>
</evidence>
<dbReference type="Gene3D" id="3.50.50.60">
    <property type="entry name" value="FAD/NAD(P)-binding domain"/>
    <property type="match status" value="1"/>
</dbReference>
<keyword evidence="6" id="KW-0521">NADP</keyword>
<evidence type="ECO:0000256" key="7">
    <source>
        <dbReference type="ARBA" id="ARBA00023002"/>
    </source>
</evidence>
<dbReference type="GO" id="GO:0050661">
    <property type="term" value="F:NADP binding"/>
    <property type="evidence" value="ECO:0007669"/>
    <property type="project" value="InterPro"/>
</dbReference>
<dbReference type="Pfam" id="PF00743">
    <property type="entry name" value="FMO-like"/>
    <property type="match status" value="1"/>
</dbReference>
<dbReference type="EMBL" id="JAVYJV010000015">
    <property type="protein sequence ID" value="KAK4352591.1"/>
    <property type="molecule type" value="Genomic_DNA"/>
</dbReference>
<dbReference type="Proteomes" id="UP001291623">
    <property type="component" value="Unassembled WGS sequence"/>
</dbReference>
<dbReference type="GO" id="GO:0050660">
    <property type="term" value="F:flavin adenine dinucleotide binding"/>
    <property type="evidence" value="ECO:0007669"/>
    <property type="project" value="InterPro"/>
</dbReference>
<gene>
    <name evidence="11" type="ORF">RND71_028109</name>
</gene>
<evidence type="ECO:0000313" key="12">
    <source>
        <dbReference type="Proteomes" id="UP001291623"/>
    </source>
</evidence>
<keyword evidence="8" id="KW-0073">Auxin biosynthesis</keyword>
<evidence type="ECO:0000256" key="8">
    <source>
        <dbReference type="ARBA" id="ARBA00023070"/>
    </source>
</evidence>
<evidence type="ECO:0000256" key="3">
    <source>
        <dbReference type="ARBA" id="ARBA00009183"/>
    </source>
</evidence>